<evidence type="ECO:0000313" key="2">
    <source>
        <dbReference type="EMBL" id="MPC52994.1"/>
    </source>
</evidence>
<organism evidence="2 3">
    <name type="scientific">Portunus trituberculatus</name>
    <name type="common">Swimming crab</name>
    <name type="synonym">Neptunus trituberculatus</name>
    <dbReference type="NCBI Taxonomy" id="210409"/>
    <lineage>
        <taxon>Eukaryota</taxon>
        <taxon>Metazoa</taxon>
        <taxon>Ecdysozoa</taxon>
        <taxon>Arthropoda</taxon>
        <taxon>Crustacea</taxon>
        <taxon>Multicrustacea</taxon>
        <taxon>Malacostraca</taxon>
        <taxon>Eumalacostraca</taxon>
        <taxon>Eucarida</taxon>
        <taxon>Decapoda</taxon>
        <taxon>Pleocyemata</taxon>
        <taxon>Brachyura</taxon>
        <taxon>Eubrachyura</taxon>
        <taxon>Portunoidea</taxon>
        <taxon>Portunidae</taxon>
        <taxon>Portuninae</taxon>
        <taxon>Portunus</taxon>
    </lineage>
</organism>
<feature type="chain" id="PRO_5023044485" description="Secreted protein" evidence="1">
    <location>
        <begin position="20"/>
        <end position="73"/>
    </location>
</feature>
<protein>
    <recommendedName>
        <fullName evidence="4">Secreted protein</fullName>
    </recommendedName>
</protein>
<name>A0A5B7G8Y8_PORTR</name>
<sequence>MAFTICMLYFVPIVFVCEAQLWTIQVFSHQSTCFCPSLVHVSRSRHPLSCFSEVRRICIRRPPREPPLARRLL</sequence>
<dbReference type="AlphaFoldDB" id="A0A5B7G8Y8"/>
<accession>A0A5B7G8Y8</accession>
<proteinExistence type="predicted"/>
<keyword evidence="1" id="KW-0732">Signal</keyword>
<feature type="signal peptide" evidence="1">
    <location>
        <begin position="1"/>
        <end position="19"/>
    </location>
</feature>
<keyword evidence="3" id="KW-1185">Reference proteome</keyword>
<comment type="caution">
    <text evidence="2">The sequence shown here is derived from an EMBL/GenBank/DDBJ whole genome shotgun (WGS) entry which is preliminary data.</text>
</comment>
<dbReference type="EMBL" id="VSRR010011312">
    <property type="protein sequence ID" value="MPC52994.1"/>
    <property type="molecule type" value="Genomic_DNA"/>
</dbReference>
<evidence type="ECO:0000256" key="1">
    <source>
        <dbReference type="SAM" id="SignalP"/>
    </source>
</evidence>
<dbReference type="Proteomes" id="UP000324222">
    <property type="component" value="Unassembled WGS sequence"/>
</dbReference>
<reference evidence="2 3" key="1">
    <citation type="submission" date="2019-05" db="EMBL/GenBank/DDBJ databases">
        <title>Another draft genome of Portunus trituberculatus and its Hox gene families provides insights of decapod evolution.</title>
        <authorList>
            <person name="Jeong J.-H."/>
            <person name="Song I."/>
            <person name="Kim S."/>
            <person name="Choi T."/>
            <person name="Kim D."/>
            <person name="Ryu S."/>
            <person name="Kim W."/>
        </authorList>
    </citation>
    <scope>NUCLEOTIDE SEQUENCE [LARGE SCALE GENOMIC DNA]</scope>
    <source>
        <tissue evidence="2">Muscle</tissue>
    </source>
</reference>
<evidence type="ECO:0008006" key="4">
    <source>
        <dbReference type="Google" id="ProtNLM"/>
    </source>
</evidence>
<gene>
    <name evidence="2" type="ORF">E2C01_046878</name>
</gene>
<evidence type="ECO:0000313" key="3">
    <source>
        <dbReference type="Proteomes" id="UP000324222"/>
    </source>
</evidence>